<proteinExistence type="predicted"/>
<evidence type="ECO:0000313" key="1">
    <source>
        <dbReference type="EMBL" id="MEQ2307292.1"/>
    </source>
</evidence>
<comment type="caution">
    <text evidence="1">The sequence shown here is derived from an EMBL/GenBank/DDBJ whole genome shotgun (WGS) entry which is preliminary data.</text>
</comment>
<keyword evidence="2" id="KW-1185">Reference proteome</keyword>
<protein>
    <recommendedName>
        <fullName evidence="3">Secreted protein</fullName>
    </recommendedName>
</protein>
<evidence type="ECO:0008006" key="3">
    <source>
        <dbReference type="Google" id="ProtNLM"/>
    </source>
</evidence>
<sequence>MTLFCPFVCFMICESTENPAALQKHSLFTLFLQGLFQLSQLCSFIASVPRAFEPVHMLICHTLYCIYKRGNNDEEEQHAEDSYCCKNNRKMLLTKHHPTGHKSNKVCFIKH</sequence>
<dbReference type="Proteomes" id="UP001469553">
    <property type="component" value="Unassembled WGS sequence"/>
</dbReference>
<name>A0ABV0ZNF5_9TELE</name>
<reference evidence="1 2" key="1">
    <citation type="submission" date="2021-06" db="EMBL/GenBank/DDBJ databases">
        <authorList>
            <person name="Palmer J.M."/>
        </authorList>
    </citation>
    <scope>NUCLEOTIDE SEQUENCE [LARGE SCALE GENOMIC DNA]</scope>
    <source>
        <strain evidence="1 2">AS_MEX2019</strain>
        <tissue evidence="1">Muscle</tissue>
    </source>
</reference>
<dbReference type="EMBL" id="JAHRIP010067070">
    <property type="protein sequence ID" value="MEQ2307292.1"/>
    <property type="molecule type" value="Genomic_DNA"/>
</dbReference>
<gene>
    <name evidence="1" type="ORF">AMECASPLE_016820</name>
</gene>
<accession>A0ABV0ZNF5</accession>
<evidence type="ECO:0000313" key="2">
    <source>
        <dbReference type="Proteomes" id="UP001469553"/>
    </source>
</evidence>
<organism evidence="1 2">
    <name type="scientific">Ameca splendens</name>
    <dbReference type="NCBI Taxonomy" id="208324"/>
    <lineage>
        <taxon>Eukaryota</taxon>
        <taxon>Metazoa</taxon>
        <taxon>Chordata</taxon>
        <taxon>Craniata</taxon>
        <taxon>Vertebrata</taxon>
        <taxon>Euteleostomi</taxon>
        <taxon>Actinopterygii</taxon>
        <taxon>Neopterygii</taxon>
        <taxon>Teleostei</taxon>
        <taxon>Neoteleostei</taxon>
        <taxon>Acanthomorphata</taxon>
        <taxon>Ovalentaria</taxon>
        <taxon>Atherinomorphae</taxon>
        <taxon>Cyprinodontiformes</taxon>
        <taxon>Goodeidae</taxon>
        <taxon>Ameca</taxon>
    </lineage>
</organism>